<dbReference type="GO" id="GO:0019901">
    <property type="term" value="F:protein kinase binding"/>
    <property type="evidence" value="ECO:0007669"/>
    <property type="project" value="InterPro"/>
</dbReference>
<dbReference type="Pfam" id="PF08565">
    <property type="entry name" value="CDC37_M"/>
    <property type="match status" value="1"/>
</dbReference>
<dbReference type="SMART" id="SM01071">
    <property type="entry name" value="CDC37_N"/>
    <property type="match status" value="1"/>
</dbReference>
<evidence type="ECO:0000256" key="4">
    <source>
        <dbReference type="ARBA" id="ARBA00023186"/>
    </source>
</evidence>
<evidence type="ECO:0000259" key="7">
    <source>
        <dbReference type="SMART" id="SM01070"/>
    </source>
</evidence>
<dbReference type="SMART" id="SM01070">
    <property type="entry name" value="CDC37_M"/>
    <property type="match status" value="1"/>
</dbReference>
<dbReference type="InterPro" id="IPR013873">
    <property type="entry name" value="Cdc37_C"/>
</dbReference>
<dbReference type="GO" id="GO:0051082">
    <property type="term" value="F:unfolded protein binding"/>
    <property type="evidence" value="ECO:0007669"/>
    <property type="project" value="TreeGrafter"/>
</dbReference>
<keyword evidence="4" id="KW-0143">Chaperone</keyword>
<dbReference type="Pfam" id="PF03234">
    <property type="entry name" value="CDC37_N"/>
    <property type="match status" value="1"/>
</dbReference>
<dbReference type="SMART" id="SM01069">
    <property type="entry name" value="CDC37_C"/>
    <property type="match status" value="1"/>
</dbReference>
<evidence type="ECO:0000259" key="8">
    <source>
        <dbReference type="SMART" id="SM01071"/>
    </source>
</evidence>
<name>A0A1B7TIE9_9ASCO</name>
<comment type="caution">
    <text evidence="9">The sequence shown here is derived from an EMBL/GenBank/DDBJ whole genome shotgun (WGS) entry which is preliminary data.</text>
</comment>
<accession>A0A1B7TIE9</accession>
<feature type="domain" description="Cdc37 N-terminal" evidence="8">
    <location>
        <begin position="2"/>
        <end position="171"/>
    </location>
</feature>
<dbReference type="Gene3D" id="1.20.58.610">
    <property type="entry name" value="Cdc37, Hsp90 binding domain"/>
    <property type="match status" value="1"/>
</dbReference>
<evidence type="ECO:0000259" key="6">
    <source>
        <dbReference type="SMART" id="SM01069"/>
    </source>
</evidence>
<dbReference type="InterPro" id="IPR013855">
    <property type="entry name" value="Cdc37_N_dom"/>
</dbReference>
<dbReference type="EMBL" id="LXPE01000003">
    <property type="protein sequence ID" value="OBA28493.1"/>
    <property type="molecule type" value="Genomic_DNA"/>
</dbReference>
<comment type="subcellular location">
    <subcellularLocation>
        <location evidence="1">Cytoplasm</location>
    </subcellularLocation>
</comment>
<keyword evidence="3" id="KW-0963">Cytoplasm</keyword>
<reference evidence="10" key="1">
    <citation type="journal article" date="2016" name="Proc. Natl. Acad. Sci. U.S.A.">
        <title>Comparative genomics of biotechnologically important yeasts.</title>
        <authorList>
            <person name="Riley R."/>
            <person name="Haridas S."/>
            <person name="Wolfe K.H."/>
            <person name="Lopes M.R."/>
            <person name="Hittinger C.T."/>
            <person name="Goeker M."/>
            <person name="Salamov A.A."/>
            <person name="Wisecaver J.H."/>
            <person name="Long T.M."/>
            <person name="Calvey C.H."/>
            <person name="Aerts A.L."/>
            <person name="Barry K.W."/>
            <person name="Choi C."/>
            <person name="Clum A."/>
            <person name="Coughlan A.Y."/>
            <person name="Deshpande S."/>
            <person name="Douglass A.P."/>
            <person name="Hanson S.J."/>
            <person name="Klenk H.-P."/>
            <person name="LaButti K.M."/>
            <person name="Lapidus A."/>
            <person name="Lindquist E.A."/>
            <person name="Lipzen A.M."/>
            <person name="Meier-Kolthoff J.P."/>
            <person name="Ohm R.A."/>
            <person name="Otillar R.P."/>
            <person name="Pangilinan J.L."/>
            <person name="Peng Y."/>
            <person name="Rokas A."/>
            <person name="Rosa C.A."/>
            <person name="Scheuner C."/>
            <person name="Sibirny A.A."/>
            <person name="Slot J.C."/>
            <person name="Stielow J.B."/>
            <person name="Sun H."/>
            <person name="Kurtzman C.P."/>
            <person name="Blackwell M."/>
            <person name="Grigoriev I.V."/>
            <person name="Jeffries T.W."/>
        </authorList>
    </citation>
    <scope>NUCLEOTIDE SEQUENCE [LARGE SCALE GENOMIC DNA]</scope>
    <source>
        <strain evidence="10">NRRL Y-1626</strain>
    </source>
</reference>
<dbReference type="Proteomes" id="UP000092321">
    <property type="component" value="Unassembled WGS sequence"/>
</dbReference>
<gene>
    <name evidence="9" type="ORF">HANVADRAFT_635</name>
</gene>
<organism evidence="9 10">
    <name type="scientific">Hanseniaspora valbyensis NRRL Y-1626</name>
    <dbReference type="NCBI Taxonomy" id="766949"/>
    <lineage>
        <taxon>Eukaryota</taxon>
        <taxon>Fungi</taxon>
        <taxon>Dikarya</taxon>
        <taxon>Ascomycota</taxon>
        <taxon>Saccharomycotina</taxon>
        <taxon>Saccharomycetes</taxon>
        <taxon>Saccharomycodales</taxon>
        <taxon>Saccharomycodaceae</taxon>
        <taxon>Hanseniaspora</taxon>
    </lineage>
</organism>
<sequence>MPIDYSKWDKLELSDDSDIEVHPNVDKNSFIKWKQQDIHQKREERNMEIKTLEQQLTMYTHLNKRVDYILKLKDVSLLIDLDKLECEGDRIDKDIPPYNEMVLDLFEQFTNELKKDNGSELTPERMLLKIIEHRAKIEQVSKEANEKLAKLYKEKELHISSDDIHDAWNSSFVNKQPVNDATTTVTKTSNDKPVNPSDLGIKEFISYPGEENVLQLHPLTTEFGNIPEEDLKKSEDFLLNHCEIISSQQTDALMMSSFNHELESNTHLTHGAIFQSEILSSISQIYELKYKGDSSKYIHTQELQDIIKKFFYKLKENRGDNMARNFFEKEVETKYAHVQKRAIVMKQEQNDQDEMVESIQLKSMDPDSKLVISLPDFESQDPVEQERSALFNAIPKDLRDALLTGELDAVNEVLGRMSVEEGERMLEIFNAGGFLGIQQLFENSEEFEAYKKELEKEGKVEQMNTIDELD</sequence>
<comment type="similarity">
    <text evidence="2">Belongs to the CDC37 family.</text>
</comment>
<dbReference type="GO" id="GO:0006457">
    <property type="term" value="P:protein folding"/>
    <property type="evidence" value="ECO:0007669"/>
    <property type="project" value="TreeGrafter"/>
</dbReference>
<dbReference type="GO" id="GO:0051087">
    <property type="term" value="F:protein-folding chaperone binding"/>
    <property type="evidence" value="ECO:0007669"/>
    <property type="project" value="TreeGrafter"/>
</dbReference>
<evidence type="ECO:0000256" key="5">
    <source>
        <dbReference type="ARBA" id="ARBA00031396"/>
    </source>
</evidence>
<evidence type="ECO:0000256" key="3">
    <source>
        <dbReference type="ARBA" id="ARBA00022490"/>
    </source>
</evidence>
<proteinExistence type="inferred from homology"/>
<evidence type="ECO:0000256" key="1">
    <source>
        <dbReference type="ARBA" id="ARBA00004496"/>
    </source>
</evidence>
<dbReference type="PANTHER" id="PTHR12800">
    <property type="entry name" value="CDC37-RELATED"/>
    <property type="match status" value="1"/>
</dbReference>
<protein>
    <recommendedName>
        <fullName evidence="5">Hsp90 chaperone protein kinase-targeting subunit</fullName>
    </recommendedName>
</protein>
<dbReference type="Pfam" id="PF08564">
    <property type="entry name" value="CDC37_C"/>
    <property type="match status" value="1"/>
</dbReference>
<dbReference type="InterPro" id="IPR013874">
    <property type="entry name" value="Cdc37_Hsp90-bd"/>
</dbReference>
<evidence type="ECO:0000313" key="9">
    <source>
        <dbReference type="EMBL" id="OBA28493.1"/>
    </source>
</evidence>
<evidence type="ECO:0000313" key="10">
    <source>
        <dbReference type="Proteomes" id="UP000092321"/>
    </source>
</evidence>
<keyword evidence="10" id="KW-1185">Reference proteome</keyword>
<dbReference type="PANTHER" id="PTHR12800:SF4">
    <property type="entry name" value="HSP90 CO-CHAPERONE CDC37"/>
    <property type="match status" value="1"/>
</dbReference>
<dbReference type="InterPro" id="IPR004918">
    <property type="entry name" value="Cdc37"/>
</dbReference>
<dbReference type="GO" id="GO:0031072">
    <property type="term" value="F:heat shock protein binding"/>
    <property type="evidence" value="ECO:0007669"/>
    <property type="project" value="TreeGrafter"/>
</dbReference>
<feature type="domain" description="Cdc37 C-terminal" evidence="6">
    <location>
        <begin position="372"/>
        <end position="468"/>
    </location>
</feature>
<evidence type="ECO:0000256" key="2">
    <source>
        <dbReference type="ARBA" id="ARBA00006222"/>
    </source>
</evidence>
<dbReference type="GO" id="GO:0005737">
    <property type="term" value="C:cytoplasm"/>
    <property type="evidence" value="ECO:0007669"/>
    <property type="project" value="UniProtKB-SubCell"/>
</dbReference>
<dbReference type="SUPFAM" id="SSF101391">
    <property type="entry name" value="Hsp90 co-chaperone CDC37"/>
    <property type="match status" value="1"/>
</dbReference>
<dbReference type="GO" id="GO:0050821">
    <property type="term" value="P:protein stabilization"/>
    <property type="evidence" value="ECO:0007669"/>
    <property type="project" value="TreeGrafter"/>
</dbReference>
<dbReference type="AlphaFoldDB" id="A0A1B7TIE9"/>
<dbReference type="OrthoDB" id="440202at2759"/>
<feature type="domain" description="Cdc37 Hsp90 binding" evidence="7">
    <location>
        <begin position="169"/>
        <end position="357"/>
    </location>
</feature>
<dbReference type="InterPro" id="IPR038189">
    <property type="entry name" value="Cdc37_Hsp90-bd_sf"/>
</dbReference>